<sequence length="261" mass="27925">MSRFSAAVAEEAAQLLVTRRLAATPGAVLPEHLRPQTVEEALQIQQAFANLWCEQTDDSIGGWKCLQPSEDKLIIAPIFTSTINSVAPVTAVTTAEKVRIEPELAFYIAKDLPARETPYTASDVDAAIGRTHLALELIHCRYAEPGTTTFADNLADNLVNQGLFVGPEVDATQAAKASTVNFAANANGQSIFAGEGRHPNLGPRLPLYWLAEFLRSRGEGLQAGQVIITGSYAGIWDIPTGSTLTVEYQGLGTLTVSFNAA</sequence>
<dbReference type="AlphaFoldDB" id="A0A928V547"/>
<organism evidence="3 4">
    <name type="scientific">Cellvibrio polysaccharolyticus</name>
    <dbReference type="NCBI Taxonomy" id="2082724"/>
    <lineage>
        <taxon>Bacteria</taxon>
        <taxon>Pseudomonadati</taxon>
        <taxon>Pseudomonadota</taxon>
        <taxon>Gammaproteobacteria</taxon>
        <taxon>Cellvibrionales</taxon>
        <taxon>Cellvibrionaceae</taxon>
        <taxon>Cellvibrio</taxon>
    </lineage>
</organism>
<keyword evidence="4" id="KW-1185">Reference proteome</keyword>
<dbReference type="GO" id="GO:0005737">
    <property type="term" value="C:cytoplasm"/>
    <property type="evidence" value="ECO:0007669"/>
    <property type="project" value="TreeGrafter"/>
</dbReference>
<dbReference type="InterPro" id="IPR011234">
    <property type="entry name" value="Fumarylacetoacetase-like_C"/>
</dbReference>
<proteinExistence type="predicted"/>
<dbReference type="GO" id="GO:0008684">
    <property type="term" value="F:2-oxopent-4-enoate hydratase activity"/>
    <property type="evidence" value="ECO:0007669"/>
    <property type="project" value="TreeGrafter"/>
</dbReference>
<reference evidence="3" key="1">
    <citation type="submission" date="2018-07" db="EMBL/GenBank/DDBJ databases">
        <title>Genome assembly of strain Ka43.</title>
        <authorList>
            <person name="Kukolya J."/>
            <person name="Nagy I."/>
            <person name="Horvath B."/>
            <person name="Toth A."/>
        </authorList>
    </citation>
    <scope>NUCLEOTIDE SEQUENCE</scope>
    <source>
        <strain evidence="3">KB43</strain>
    </source>
</reference>
<dbReference type="RefSeq" id="WP_193911987.1">
    <property type="nucleotide sequence ID" value="NZ_PRDL01000001.1"/>
</dbReference>
<evidence type="ECO:0000256" key="1">
    <source>
        <dbReference type="ARBA" id="ARBA00023239"/>
    </source>
</evidence>
<dbReference type="EMBL" id="PRDL01000001">
    <property type="protein sequence ID" value="MBE8718981.1"/>
    <property type="molecule type" value="Genomic_DNA"/>
</dbReference>
<accession>A0A928V547</accession>
<evidence type="ECO:0000313" key="3">
    <source>
        <dbReference type="EMBL" id="MBE8718981.1"/>
    </source>
</evidence>
<evidence type="ECO:0000259" key="2">
    <source>
        <dbReference type="Pfam" id="PF01557"/>
    </source>
</evidence>
<dbReference type="InterPro" id="IPR050772">
    <property type="entry name" value="Hydratase-Decarb/MhpD_sf"/>
</dbReference>
<evidence type="ECO:0000313" key="4">
    <source>
        <dbReference type="Proteomes" id="UP000652567"/>
    </source>
</evidence>
<gene>
    <name evidence="3" type="ORF">C4F51_17535</name>
</gene>
<keyword evidence="1" id="KW-0456">Lyase</keyword>
<dbReference type="Gene3D" id="3.90.850.10">
    <property type="entry name" value="Fumarylacetoacetase-like, C-terminal domain"/>
    <property type="match status" value="1"/>
</dbReference>
<protein>
    <submittedName>
        <fullName evidence="3">Hydratase</fullName>
    </submittedName>
</protein>
<dbReference type="PANTHER" id="PTHR30143">
    <property type="entry name" value="ACID HYDRATASE"/>
    <property type="match status" value="1"/>
</dbReference>
<dbReference type="InterPro" id="IPR036663">
    <property type="entry name" value="Fumarylacetoacetase_C_sf"/>
</dbReference>
<feature type="domain" description="Fumarylacetoacetase-like C-terminal" evidence="2">
    <location>
        <begin position="80"/>
        <end position="256"/>
    </location>
</feature>
<dbReference type="Proteomes" id="UP000652567">
    <property type="component" value="Unassembled WGS sequence"/>
</dbReference>
<dbReference type="PANTHER" id="PTHR30143:SF0">
    <property type="entry name" value="2-KETO-4-PENTENOATE HYDRATASE"/>
    <property type="match status" value="1"/>
</dbReference>
<comment type="caution">
    <text evidence="3">The sequence shown here is derived from an EMBL/GenBank/DDBJ whole genome shotgun (WGS) entry which is preliminary data.</text>
</comment>
<dbReference type="Pfam" id="PF01557">
    <property type="entry name" value="FAA_hydrolase"/>
    <property type="match status" value="1"/>
</dbReference>
<name>A0A928V547_9GAMM</name>
<dbReference type="SUPFAM" id="SSF56529">
    <property type="entry name" value="FAH"/>
    <property type="match status" value="1"/>
</dbReference>